<evidence type="ECO:0000313" key="15">
    <source>
        <dbReference type="Proteomes" id="UP000281813"/>
    </source>
</evidence>
<dbReference type="GO" id="GO:0046872">
    <property type="term" value="F:metal ion binding"/>
    <property type="evidence" value="ECO:0007669"/>
    <property type="project" value="UniProtKB-KW"/>
</dbReference>
<accession>A0A494YZ79</accession>
<dbReference type="CDD" id="cd16841">
    <property type="entry name" value="RraA_family"/>
    <property type="match status" value="1"/>
</dbReference>
<keyword evidence="15" id="KW-1185">Reference proteome</keyword>
<feature type="binding site" evidence="13">
    <location>
        <position position="119"/>
    </location>
    <ligand>
        <name>Mg(2+)</name>
        <dbReference type="ChEBI" id="CHEBI:18420"/>
    </ligand>
</feature>
<dbReference type="PANTHER" id="PTHR33254:SF4">
    <property type="entry name" value="4-HYDROXY-4-METHYL-2-OXOGLUTARATE ALDOLASE 3-RELATED"/>
    <property type="match status" value="1"/>
</dbReference>
<keyword evidence="13" id="KW-0460">Magnesium</keyword>
<dbReference type="EC" id="4.1.1.112" evidence="6"/>
<comment type="similarity">
    <text evidence="3">Belongs to the class II aldolase/RraA-like family.</text>
</comment>
<dbReference type="PANTHER" id="PTHR33254">
    <property type="entry name" value="4-HYDROXY-4-METHYL-2-OXOGLUTARATE ALDOLASE 3-RELATED"/>
    <property type="match status" value="1"/>
</dbReference>
<dbReference type="InterPro" id="IPR005493">
    <property type="entry name" value="RraA/RraA-like"/>
</dbReference>
<evidence type="ECO:0000256" key="3">
    <source>
        <dbReference type="ARBA" id="ARBA00008621"/>
    </source>
</evidence>
<evidence type="ECO:0000256" key="11">
    <source>
        <dbReference type="ARBA" id="ARBA00032305"/>
    </source>
</evidence>
<protein>
    <recommendedName>
        <fullName evidence="7">Putative 4-hydroxy-4-methyl-2-oxoglutarate aldolase</fullName>
        <ecNumber evidence="6">4.1.1.112</ecNumber>
        <ecNumber evidence="5">4.1.3.17</ecNumber>
    </recommendedName>
    <alternativeName>
        <fullName evidence="11">Oxaloacetate decarboxylase</fullName>
    </alternativeName>
    <alternativeName>
        <fullName evidence="9">Regulator of ribonuclease activity homolog</fullName>
    </alternativeName>
    <alternativeName>
        <fullName evidence="10">RraA-like protein</fullName>
    </alternativeName>
</protein>
<evidence type="ECO:0000256" key="12">
    <source>
        <dbReference type="ARBA" id="ARBA00047973"/>
    </source>
</evidence>
<comment type="function">
    <text evidence="8">Catalyzes the aldol cleavage of 4-hydroxy-4-methyl-2-oxoglutarate (HMG) into 2 molecules of pyruvate. Also contains a secondary oxaloacetate (OAA) decarboxylase activity due to the common pyruvate enolate transition state formed following C-C bond cleavage in the retro-aldol and decarboxylation reactions.</text>
</comment>
<dbReference type="GO" id="GO:0047443">
    <property type="term" value="F:4-hydroxy-4-methyl-2-oxoglutarate aldolase activity"/>
    <property type="evidence" value="ECO:0007669"/>
    <property type="project" value="UniProtKB-EC"/>
</dbReference>
<dbReference type="AlphaFoldDB" id="A0A494YZ79"/>
<evidence type="ECO:0000256" key="4">
    <source>
        <dbReference type="ARBA" id="ARBA00011233"/>
    </source>
</evidence>
<comment type="cofactor">
    <cofactor evidence="13">
        <name>Mg(2+)</name>
        <dbReference type="ChEBI" id="CHEBI:18420"/>
    </cofactor>
</comment>
<sequence>MSALQLKNHSPLLPDEIISRAKKLSSTLLSDAMNGSGAMDYQIKPLTKGSFMVGTAITLELQPGDNLYLHQAIYSGQEGYVIVADGQDHKDNAYLGELMALAAETIGVEGLVIDGLVRDKKVLEALEIPIFARGFVPSGPYKEQRGILNETINCAGVTVNPGDLVFGDEDGITVVPCNLIEEVFERAEKKLAYEVKRIEVINEYLEKKERGEFPDSIEPSWLKEKIETV</sequence>
<feature type="binding site" evidence="13">
    <location>
        <begin position="96"/>
        <end position="99"/>
    </location>
    <ligand>
        <name>substrate</name>
    </ligand>
</feature>
<comment type="cofactor">
    <cofactor evidence="2">
        <name>a divalent metal cation</name>
        <dbReference type="ChEBI" id="CHEBI:60240"/>
    </cofactor>
</comment>
<evidence type="ECO:0000256" key="10">
    <source>
        <dbReference type="ARBA" id="ARBA00030169"/>
    </source>
</evidence>
<reference evidence="14 15" key="1">
    <citation type="journal article" date="2015" name="Antonie Van Leeuwenhoek">
        <title>Oceanobacillus bengalensis sp. nov., a bacterium isolated from seawater of the Bay of Bengal.</title>
        <authorList>
            <person name="Yongchang O."/>
            <person name="Xiang W."/>
            <person name="Wang G."/>
        </authorList>
    </citation>
    <scope>NUCLEOTIDE SEQUENCE [LARGE SCALE GENOMIC DNA]</scope>
    <source>
        <strain evidence="14 15">MCCC 1K00260</strain>
    </source>
</reference>
<feature type="binding site" evidence="13">
    <location>
        <position position="118"/>
    </location>
    <ligand>
        <name>substrate</name>
    </ligand>
</feature>
<evidence type="ECO:0000256" key="1">
    <source>
        <dbReference type="ARBA" id="ARBA00001342"/>
    </source>
</evidence>
<evidence type="ECO:0000256" key="13">
    <source>
        <dbReference type="PIRSR" id="PIRSR605493-1"/>
    </source>
</evidence>
<comment type="catalytic activity">
    <reaction evidence="1">
        <text>4-hydroxy-4-methyl-2-oxoglutarate = 2 pyruvate</text>
        <dbReference type="Rhea" id="RHEA:22748"/>
        <dbReference type="ChEBI" id="CHEBI:15361"/>
        <dbReference type="ChEBI" id="CHEBI:58276"/>
        <dbReference type="EC" id="4.1.3.17"/>
    </reaction>
</comment>
<keyword evidence="13" id="KW-0479">Metal-binding</keyword>
<evidence type="ECO:0000256" key="7">
    <source>
        <dbReference type="ARBA" id="ARBA00016549"/>
    </source>
</evidence>
<proteinExistence type="inferred from homology"/>
<dbReference type="Gene3D" id="3.50.30.40">
    <property type="entry name" value="Ribonuclease E inhibitor RraA/RraA-like"/>
    <property type="match status" value="1"/>
</dbReference>
<evidence type="ECO:0000256" key="8">
    <source>
        <dbReference type="ARBA" id="ARBA00025046"/>
    </source>
</evidence>
<dbReference type="EC" id="4.1.3.17" evidence="5"/>
<comment type="caution">
    <text evidence="14">The sequence shown here is derived from an EMBL/GenBank/DDBJ whole genome shotgun (WGS) entry which is preliminary data.</text>
</comment>
<dbReference type="EMBL" id="RBZO01000013">
    <property type="protein sequence ID" value="RKQ15539.1"/>
    <property type="molecule type" value="Genomic_DNA"/>
</dbReference>
<dbReference type="RefSeq" id="WP_121131261.1">
    <property type="nucleotide sequence ID" value="NZ_JBHUFK010000043.1"/>
</dbReference>
<dbReference type="InterPro" id="IPR036704">
    <property type="entry name" value="RraA/RraA-like_sf"/>
</dbReference>
<dbReference type="OrthoDB" id="9784786at2"/>
<dbReference type="SUPFAM" id="SSF89562">
    <property type="entry name" value="RraA-like"/>
    <property type="match status" value="1"/>
</dbReference>
<gene>
    <name evidence="14" type="ORF">D8M05_09725</name>
</gene>
<evidence type="ECO:0000313" key="14">
    <source>
        <dbReference type="EMBL" id="RKQ15539.1"/>
    </source>
</evidence>
<evidence type="ECO:0000256" key="6">
    <source>
        <dbReference type="ARBA" id="ARBA00012947"/>
    </source>
</evidence>
<name>A0A494YZ79_9BACI</name>
<comment type="catalytic activity">
    <reaction evidence="12">
        <text>oxaloacetate + H(+) = pyruvate + CO2</text>
        <dbReference type="Rhea" id="RHEA:15641"/>
        <dbReference type="ChEBI" id="CHEBI:15361"/>
        <dbReference type="ChEBI" id="CHEBI:15378"/>
        <dbReference type="ChEBI" id="CHEBI:16452"/>
        <dbReference type="ChEBI" id="CHEBI:16526"/>
        <dbReference type="EC" id="4.1.1.112"/>
    </reaction>
</comment>
<dbReference type="Pfam" id="PF03737">
    <property type="entry name" value="RraA-like"/>
    <property type="match status" value="1"/>
</dbReference>
<dbReference type="Proteomes" id="UP000281813">
    <property type="component" value="Unassembled WGS sequence"/>
</dbReference>
<comment type="subunit">
    <text evidence="4">Homotrimer.</text>
</comment>
<evidence type="ECO:0000256" key="2">
    <source>
        <dbReference type="ARBA" id="ARBA00001968"/>
    </source>
</evidence>
<evidence type="ECO:0000256" key="9">
    <source>
        <dbReference type="ARBA" id="ARBA00029596"/>
    </source>
</evidence>
<evidence type="ECO:0000256" key="5">
    <source>
        <dbReference type="ARBA" id="ARBA00012213"/>
    </source>
</evidence>
<dbReference type="GO" id="GO:0008948">
    <property type="term" value="F:oxaloacetate decarboxylase activity"/>
    <property type="evidence" value="ECO:0007669"/>
    <property type="project" value="UniProtKB-EC"/>
</dbReference>
<organism evidence="14 15">
    <name type="scientific">Oceanobacillus bengalensis</name>
    <dbReference type="NCBI Taxonomy" id="1435466"/>
    <lineage>
        <taxon>Bacteria</taxon>
        <taxon>Bacillati</taxon>
        <taxon>Bacillota</taxon>
        <taxon>Bacilli</taxon>
        <taxon>Bacillales</taxon>
        <taxon>Bacillaceae</taxon>
        <taxon>Oceanobacillus</taxon>
    </lineage>
</organism>